<accession>A0A396YS30</accession>
<evidence type="ECO:0000256" key="1">
    <source>
        <dbReference type="SAM" id="MobiDB-lite"/>
    </source>
</evidence>
<dbReference type="EMBL" id="QHCT01000017">
    <property type="protein sequence ID" value="RHX83660.1"/>
    <property type="molecule type" value="Genomic_DNA"/>
</dbReference>
<evidence type="ECO:0000313" key="3">
    <source>
        <dbReference type="Proteomes" id="UP000265798"/>
    </source>
</evidence>
<sequence>MIVYKVFVGVKFQCKSGNQSSPFGGCNLAVSSPDIVLMVQVEKYKLGIAFDGSGGHGTPDEDDEITSGEK</sequence>
<protein>
    <submittedName>
        <fullName evidence="2">Uncharacterized protein</fullName>
    </submittedName>
</protein>
<feature type="compositionally biased region" description="Acidic residues" evidence="1">
    <location>
        <begin position="60"/>
        <end position="70"/>
    </location>
</feature>
<gene>
    <name evidence="2" type="ORF">DLM75_23675</name>
</gene>
<comment type="caution">
    <text evidence="2">The sequence shown here is derived from an EMBL/GenBank/DDBJ whole genome shotgun (WGS) entry which is preliminary data.</text>
</comment>
<name>A0A396YS30_9LEPT</name>
<proteinExistence type="predicted"/>
<dbReference type="AlphaFoldDB" id="A0A396YS30"/>
<dbReference type="Proteomes" id="UP000265798">
    <property type="component" value="Unassembled WGS sequence"/>
</dbReference>
<organism evidence="2 3">
    <name type="scientific">Leptospira stimsonii</name>
    <dbReference type="NCBI Taxonomy" id="2202203"/>
    <lineage>
        <taxon>Bacteria</taxon>
        <taxon>Pseudomonadati</taxon>
        <taxon>Spirochaetota</taxon>
        <taxon>Spirochaetia</taxon>
        <taxon>Leptospirales</taxon>
        <taxon>Leptospiraceae</taxon>
        <taxon>Leptospira</taxon>
    </lineage>
</organism>
<feature type="region of interest" description="Disordered" evidence="1">
    <location>
        <begin position="50"/>
        <end position="70"/>
    </location>
</feature>
<evidence type="ECO:0000313" key="2">
    <source>
        <dbReference type="EMBL" id="RHX83660.1"/>
    </source>
</evidence>
<reference evidence="3" key="1">
    <citation type="submission" date="2018-05" db="EMBL/GenBank/DDBJ databases">
        <title>Leptospira yasudae sp. nov. and Leptospira stimsonii sp. nov., two pathogenic species of the genus Leptospira isolated from environmental sources.</title>
        <authorList>
            <person name="Casanovas-Massana A."/>
            <person name="Hamond C."/>
            <person name="Santos L.A."/>
            <person name="Hacker K.P."/>
            <person name="Balassiano I."/>
            <person name="Medeiros M.A."/>
            <person name="Reis M.G."/>
            <person name="Ko A.I."/>
            <person name="Wunder E.A."/>
        </authorList>
    </citation>
    <scope>NUCLEOTIDE SEQUENCE [LARGE SCALE GENOMIC DNA]</scope>
    <source>
        <strain evidence="3">Yale</strain>
    </source>
</reference>